<dbReference type="Pfam" id="PF04326">
    <property type="entry name" value="SLFN_AlbA_2"/>
    <property type="match status" value="1"/>
</dbReference>
<accession>A0A844DZY1</accession>
<evidence type="ECO:0000313" key="4">
    <source>
        <dbReference type="EMBL" id="MSD14803.1"/>
    </source>
</evidence>
<reference evidence="4 5" key="1">
    <citation type="journal article" date="2019" name="Nat. Med.">
        <title>A library of human gut bacterial isolates paired with longitudinal multiomics data enables mechanistic microbiome research.</title>
        <authorList>
            <person name="Poyet M."/>
            <person name="Groussin M."/>
            <person name="Gibbons S.M."/>
            <person name="Avila-Pacheco J."/>
            <person name="Jiang X."/>
            <person name="Kearney S.M."/>
            <person name="Perrotta A.R."/>
            <person name="Berdy B."/>
            <person name="Zhao S."/>
            <person name="Lieberman T.D."/>
            <person name="Swanson P.K."/>
            <person name="Smith M."/>
            <person name="Roesemann S."/>
            <person name="Alexander J.E."/>
            <person name="Rich S.A."/>
            <person name="Livny J."/>
            <person name="Vlamakis H."/>
            <person name="Clish C."/>
            <person name="Bullock K."/>
            <person name="Deik A."/>
            <person name="Scott J."/>
            <person name="Pierce K.A."/>
            <person name="Xavier R.J."/>
            <person name="Alm E.J."/>
        </authorList>
    </citation>
    <scope>NUCLEOTIDE SEQUENCE [LARGE SCALE GENOMIC DNA]</scope>
    <source>
        <strain evidence="4 5">BIOML-A3</strain>
    </source>
</reference>
<feature type="domain" description="Helix-turn-helix type 11" evidence="3">
    <location>
        <begin position="420"/>
        <end position="472"/>
    </location>
</feature>
<dbReference type="RefSeq" id="WP_154314162.1">
    <property type="nucleotide sequence ID" value="NZ_WKRA01000002.1"/>
</dbReference>
<feature type="domain" description="Schlafen AlbA-2" evidence="2">
    <location>
        <begin position="9"/>
        <end position="127"/>
    </location>
</feature>
<dbReference type="InterPro" id="IPR038461">
    <property type="entry name" value="Schlafen_AlbA_2_dom_sf"/>
</dbReference>
<organism evidence="4 5">
    <name type="scientific">Eubacterium ramulus</name>
    <dbReference type="NCBI Taxonomy" id="39490"/>
    <lineage>
        <taxon>Bacteria</taxon>
        <taxon>Bacillati</taxon>
        <taxon>Bacillota</taxon>
        <taxon>Clostridia</taxon>
        <taxon>Eubacteriales</taxon>
        <taxon>Eubacteriaceae</taxon>
        <taxon>Eubacterium</taxon>
    </lineage>
</organism>
<name>A0A844DZY1_EUBRA</name>
<dbReference type="PANTHER" id="PTHR30595:SF6">
    <property type="entry name" value="SCHLAFEN ALBA-2 DOMAIN-CONTAINING PROTEIN"/>
    <property type="match status" value="1"/>
</dbReference>
<dbReference type="Gene3D" id="1.10.10.10">
    <property type="entry name" value="Winged helix-like DNA-binding domain superfamily/Winged helix DNA-binding domain"/>
    <property type="match status" value="1"/>
</dbReference>
<dbReference type="CDD" id="cd00090">
    <property type="entry name" value="HTH_ARSR"/>
    <property type="match status" value="1"/>
</dbReference>
<dbReference type="InterPro" id="IPR038475">
    <property type="entry name" value="RecG_C_sf"/>
</dbReference>
<dbReference type="InterPro" id="IPR007421">
    <property type="entry name" value="Schlafen_AlbA_2_dom"/>
</dbReference>
<feature type="compositionally biased region" description="Basic and acidic residues" evidence="1">
    <location>
        <begin position="389"/>
        <end position="409"/>
    </location>
</feature>
<feature type="region of interest" description="Disordered" evidence="1">
    <location>
        <begin position="389"/>
        <end position="411"/>
    </location>
</feature>
<evidence type="ECO:0000259" key="3">
    <source>
        <dbReference type="Pfam" id="PF08279"/>
    </source>
</evidence>
<dbReference type="InterPro" id="IPR013196">
    <property type="entry name" value="HTH_11"/>
</dbReference>
<dbReference type="Pfam" id="PF13749">
    <property type="entry name" value="HATPase_c_4"/>
    <property type="match status" value="1"/>
</dbReference>
<dbReference type="InterPro" id="IPR011991">
    <property type="entry name" value="ArsR-like_HTH"/>
</dbReference>
<dbReference type="AlphaFoldDB" id="A0A844DZY1"/>
<evidence type="ECO:0000256" key="1">
    <source>
        <dbReference type="SAM" id="MobiDB-lite"/>
    </source>
</evidence>
<dbReference type="InterPro" id="IPR036388">
    <property type="entry name" value="WH-like_DNA-bd_sf"/>
</dbReference>
<comment type="caution">
    <text evidence="4">The sequence shown here is derived from an EMBL/GenBank/DDBJ whole genome shotgun (WGS) entry which is preliminary data.</text>
</comment>
<dbReference type="Proteomes" id="UP000431304">
    <property type="component" value="Unassembled WGS sequence"/>
</dbReference>
<dbReference type="SUPFAM" id="SSF46785">
    <property type="entry name" value="Winged helix' DNA-binding domain"/>
    <property type="match status" value="1"/>
</dbReference>
<evidence type="ECO:0000313" key="5">
    <source>
        <dbReference type="Proteomes" id="UP000431304"/>
    </source>
</evidence>
<dbReference type="Gene3D" id="3.30.950.30">
    <property type="entry name" value="Schlafen, AAA domain"/>
    <property type="match status" value="1"/>
</dbReference>
<proteinExistence type="predicted"/>
<evidence type="ECO:0000259" key="2">
    <source>
        <dbReference type="Pfam" id="PF04326"/>
    </source>
</evidence>
<gene>
    <name evidence="4" type="ORF">GKE72_01710</name>
</gene>
<dbReference type="Pfam" id="PF08279">
    <property type="entry name" value="HTH_11"/>
    <property type="match status" value="1"/>
</dbReference>
<protein>
    <submittedName>
        <fullName evidence="4">HTH domain-containing protein</fullName>
    </submittedName>
</protein>
<dbReference type="PANTHER" id="PTHR30595">
    <property type="entry name" value="GLPR-RELATED TRANSCRIPTIONAL REPRESSOR"/>
    <property type="match status" value="1"/>
</dbReference>
<dbReference type="EMBL" id="WKRA01000002">
    <property type="protein sequence ID" value="MSD14803.1"/>
    <property type="molecule type" value="Genomic_DNA"/>
</dbReference>
<dbReference type="InterPro" id="IPR036390">
    <property type="entry name" value="WH_DNA-bd_sf"/>
</dbReference>
<dbReference type="Gene3D" id="3.30.565.60">
    <property type="match status" value="1"/>
</dbReference>
<sequence length="485" mass="54979">MDNTIFSGESKNIEYKVTLPDKSEKYMKTVIAFANTQGGKLIIGVDDKTHQVIGVESDILFQLMDGIANAVSDSCMPQIIPDIEPQTIEGKDVIVVSVEAGKHRPYYLKSKGKDNGTYIRVAGTSRQAFPEKIKELEMEGARISWDELTCVGYPVSENATEKLCQDIEKFRKKAGMTEYSVKKEQLINWKILKQSEGHLLATNAYVLLTSDYFPFSKTQCAVFKGTDRTVFLDKREFTGPIYEQIEEAVDFVLRNIRLGAVIDGLIRKEKYELPTEAIREMIINAHCHRNLLDESCIQVAIYDDRLEVTSPGGLYNGLTYEEVMNGHSKIRNKGIANIFSQMGLVEAWGSGIKRIVSTAEQYGLPKPRFQEFDNMFRVELFRNNSMTMAEKKGGEDSEKVRKRFGESSEKTQMNELTDTQKKIVELLCYDKQLSAKKIAEKLGLGSRSIEKNIKKLKTLGFLIRHGSPKNGYWEVTDCDTEEKNK</sequence>